<evidence type="ECO:0000256" key="4">
    <source>
        <dbReference type="ARBA" id="ARBA00022915"/>
    </source>
</evidence>
<dbReference type="EnsemblProtists" id="EOD03970">
    <property type="protein sequence ID" value="EOD03970"/>
    <property type="gene ID" value="EMIHUDRAFT_631974"/>
</dbReference>
<evidence type="ECO:0000259" key="13">
    <source>
        <dbReference type="Pfam" id="PF05173"/>
    </source>
</evidence>
<dbReference type="InterPro" id="IPR011859">
    <property type="entry name" value="Dihydrodipicolinate_Rdtase_pln"/>
</dbReference>
<dbReference type="Gene3D" id="3.30.360.10">
    <property type="entry name" value="Dihydrodipicolinate Reductase, domain 2"/>
    <property type="match status" value="1"/>
</dbReference>
<reference evidence="15" key="1">
    <citation type="journal article" date="2013" name="Nature">
        <title>Pan genome of the phytoplankton Emiliania underpins its global distribution.</title>
        <authorList>
            <person name="Read B.A."/>
            <person name="Kegel J."/>
            <person name="Klute M.J."/>
            <person name="Kuo A."/>
            <person name="Lefebvre S.C."/>
            <person name="Maumus F."/>
            <person name="Mayer C."/>
            <person name="Miller J."/>
            <person name="Monier A."/>
            <person name="Salamov A."/>
            <person name="Young J."/>
            <person name="Aguilar M."/>
            <person name="Claverie J.M."/>
            <person name="Frickenhaus S."/>
            <person name="Gonzalez K."/>
            <person name="Herman E.K."/>
            <person name="Lin Y.C."/>
            <person name="Napier J."/>
            <person name="Ogata H."/>
            <person name="Sarno A.F."/>
            <person name="Shmutz J."/>
            <person name="Schroeder D."/>
            <person name="de Vargas C."/>
            <person name="Verret F."/>
            <person name="von Dassow P."/>
            <person name="Valentin K."/>
            <person name="Van de Peer Y."/>
            <person name="Wheeler G."/>
            <person name="Dacks J.B."/>
            <person name="Delwiche C.F."/>
            <person name="Dyhrman S.T."/>
            <person name="Glockner G."/>
            <person name="John U."/>
            <person name="Richards T."/>
            <person name="Worden A.Z."/>
            <person name="Zhang X."/>
            <person name="Grigoriev I.V."/>
            <person name="Allen A.E."/>
            <person name="Bidle K."/>
            <person name="Borodovsky M."/>
            <person name="Bowler C."/>
            <person name="Brownlee C."/>
            <person name="Cock J.M."/>
            <person name="Elias M."/>
            <person name="Gladyshev V.N."/>
            <person name="Groth M."/>
            <person name="Guda C."/>
            <person name="Hadaegh A."/>
            <person name="Iglesias-Rodriguez M.D."/>
            <person name="Jenkins J."/>
            <person name="Jones B.M."/>
            <person name="Lawson T."/>
            <person name="Leese F."/>
            <person name="Lindquist E."/>
            <person name="Lobanov A."/>
            <person name="Lomsadze A."/>
            <person name="Malik S.B."/>
            <person name="Marsh M.E."/>
            <person name="Mackinder L."/>
            <person name="Mock T."/>
            <person name="Mueller-Roeber B."/>
            <person name="Pagarete A."/>
            <person name="Parker M."/>
            <person name="Probert I."/>
            <person name="Quesneville H."/>
            <person name="Raines C."/>
            <person name="Rensing S.A."/>
            <person name="Riano-Pachon D.M."/>
            <person name="Richier S."/>
            <person name="Rokitta S."/>
            <person name="Shiraiwa Y."/>
            <person name="Soanes D.M."/>
            <person name="van der Giezen M."/>
            <person name="Wahlund T.M."/>
            <person name="Williams B."/>
            <person name="Wilson W."/>
            <person name="Wolfe G."/>
            <person name="Wurch L.L."/>
        </authorList>
    </citation>
    <scope>NUCLEOTIDE SEQUENCE</scope>
</reference>
<dbReference type="PANTHER" id="PTHR20836:SF0">
    <property type="entry name" value="4-HYDROXY-TETRAHYDRODIPICOLINATE REDUCTASE 1, CHLOROPLASTIC-RELATED"/>
    <property type="match status" value="1"/>
</dbReference>
<dbReference type="GO" id="GO:0009570">
    <property type="term" value="C:chloroplast stroma"/>
    <property type="evidence" value="ECO:0007669"/>
    <property type="project" value="TreeGrafter"/>
</dbReference>
<feature type="domain" description="Dihydrodipicolinate reductase N-terminal" evidence="12">
    <location>
        <begin position="4"/>
        <end position="130"/>
    </location>
</feature>
<comment type="pathway">
    <text evidence="8">Amino-acid biosynthesis; L-lysine biosynthesis via DAP pathway; (S)-tetrahydrodipicolinate from L-aspartate: step 4/4.</text>
</comment>
<comment type="catalytic activity">
    <reaction evidence="11">
        <text>(S)-2,3,4,5-tetrahydrodipicolinate + NAD(+) + H2O = (2S,4S)-4-hydroxy-2,3,4,5-tetrahydrodipicolinate + NADH + H(+)</text>
        <dbReference type="Rhea" id="RHEA:35323"/>
        <dbReference type="ChEBI" id="CHEBI:15377"/>
        <dbReference type="ChEBI" id="CHEBI:15378"/>
        <dbReference type="ChEBI" id="CHEBI:16845"/>
        <dbReference type="ChEBI" id="CHEBI:57540"/>
        <dbReference type="ChEBI" id="CHEBI:57945"/>
        <dbReference type="ChEBI" id="CHEBI:67139"/>
        <dbReference type="EC" id="1.17.1.8"/>
    </reaction>
</comment>
<dbReference type="eggNOG" id="ENOG502QPSY">
    <property type="taxonomic scope" value="Eukaryota"/>
</dbReference>
<dbReference type="SUPFAM" id="SSF51735">
    <property type="entry name" value="NAD(P)-binding Rossmann-fold domains"/>
    <property type="match status" value="1"/>
</dbReference>
<dbReference type="Gene3D" id="3.40.50.720">
    <property type="entry name" value="NAD(P)-binding Rossmann-like Domain"/>
    <property type="match status" value="1"/>
</dbReference>
<feature type="domain" description="Dihydrodipicolinate reductase C-terminal" evidence="13">
    <location>
        <begin position="135"/>
        <end position="287"/>
    </location>
</feature>
<dbReference type="InterPro" id="IPR023940">
    <property type="entry name" value="DHDPR_bac"/>
</dbReference>
<dbReference type="Proteomes" id="UP000013827">
    <property type="component" value="Unassembled WGS sequence"/>
</dbReference>
<evidence type="ECO:0000256" key="6">
    <source>
        <dbReference type="ARBA" id="ARBA00023027"/>
    </source>
</evidence>
<evidence type="ECO:0000313" key="15">
    <source>
        <dbReference type="Proteomes" id="UP000013827"/>
    </source>
</evidence>
<dbReference type="GeneID" id="17250001"/>
<dbReference type="GO" id="GO:0019877">
    <property type="term" value="P:diaminopimelate biosynthetic process"/>
    <property type="evidence" value="ECO:0007669"/>
    <property type="project" value="UniProtKB-KW"/>
</dbReference>
<dbReference type="RefSeq" id="XP_005756399.1">
    <property type="nucleotide sequence ID" value="XM_005756342.1"/>
</dbReference>
<keyword evidence="5" id="KW-0560">Oxidoreductase</keyword>
<evidence type="ECO:0000256" key="10">
    <source>
        <dbReference type="ARBA" id="ARBA00049080"/>
    </source>
</evidence>
<organism evidence="14 15">
    <name type="scientific">Emiliania huxleyi (strain CCMP1516)</name>
    <dbReference type="NCBI Taxonomy" id="280463"/>
    <lineage>
        <taxon>Eukaryota</taxon>
        <taxon>Haptista</taxon>
        <taxon>Haptophyta</taxon>
        <taxon>Prymnesiophyceae</taxon>
        <taxon>Isochrysidales</taxon>
        <taxon>Noelaerhabdaceae</taxon>
        <taxon>Emiliania</taxon>
    </lineage>
</organism>
<dbReference type="NCBIfam" id="TIGR02130">
    <property type="entry name" value="dapB_plant"/>
    <property type="match status" value="1"/>
</dbReference>
<sequence length="292" mass="30734">MNLAIMMNGLPGAMGREIASAAIRREGVTLAPFALTGAGMGGEVEVDGVTVRLYEPSEKEECARLAKEAYPEAGSLVCIDFTHPTAVNGNAEWYGANRLPFVMGTTGGDRDALFGVTRESGTYAVIAPNMAKQIVALQAALEQMASDFGGSFEGYALSVVESHQSTKADTSGTAKAVSTSLAKLTNEPDFTADDYAQIQRVRDTDEQLAGGGSSHRGCSPVPEAFLGGHAFHTYALTSADGNVEFQFRHNVCGRSTYAEGSVDAAVFLAKRVGAAAEQRVYDMVDVLKMGGI</sequence>
<keyword evidence="4" id="KW-0220">Diaminopimelate biosynthesis</keyword>
<evidence type="ECO:0000256" key="11">
    <source>
        <dbReference type="ARBA" id="ARBA00049396"/>
    </source>
</evidence>
<evidence type="ECO:0000313" key="14">
    <source>
        <dbReference type="EnsemblProtists" id="EOD03970"/>
    </source>
</evidence>
<reference evidence="14" key="2">
    <citation type="submission" date="2024-10" db="UniProtKB">
        <authorList>
            <consortium name="EnsemblProtists"/>
        </authorList>
    </citation>
    <scope>IDENTIFICATION</scope>
</reference>
<comment type="catalytic activity">
    <reaction evidence="10">
        <text>(S)-2,3,4,5-tetrahydrodipicolinate + NADP(+) + H2O = (2S,4S)-4-hydroxy-2,3,4,5-tetrahydrodipicolinate + NADPH + H(+)</text>
        <dbReference type="Rhea" id="RHEA:35331"/>
        <dbReference type="ChEBI" id="CHEBI:15377"/>
        <dbReference type="ChEBI" id="CHEBI:15378"/>
        <dbReference type="ChEBI" id="CHEBI:16845"/>
        <dbReference type="ChEBI" id="CHEBI:57783"/>
        <dbReference type="ChEBI" id="CHEBI:58349"/>
        <dbReference type="ChEBI" id="CHEBI:67139"/>
        <dbReference type="EC" id="1.17.1.8"/>
    </reaction>
</comment>
<comment type="similarity">
    <text evidence="1">Belongs to the DapB family.</text>
</comment>
<keyword evidence="15" id="KW-1185">Reference proteome</keyword>
<dbReference type="InterPro" id="IPR036291">
    <property type="entry name" value="NAD(P)-bd_dom_sf"/>
</dbReference>
<evidence type="ECO:0000256" key="1">
    <source>
        <dbReference type="ARBA" id="ARBA00006642"/>
    </source>
</evidence>
<evidence type="ECO:0000256" key="8">
    <source>
        <dbReference type="ARBA" id="ARBA00037922"/>
    </source>
</evidence>
<dbReference type="OMA" id="GKQIVAM"/>
<dbReference type="AlphaFoldDB" id="A0A0D3HY85"/>
<dbReference type="GO" id="GO:0009089">
    <property type="term" value="P:lysine biosynthetic process via diaminopimelate"/>
    <property type="evidence" value="ECO:0007669"/>
    <property type="project" value="InterPro"/>
</dbReference>
<dbReference type="GO" id="GO:0070402">
    <property type="term" value="F:NADPH binding"/>
    <property type="evidence" value="ECO:0007669"/>
    <property type="project" value="InterPro"/>
</dbReference>
<dbReference type="InterPro" id="IPR000846">
    <property type="entry name" value="DapB_N"/>
</dbReference>
<dbReference type="STRING" id="2903.R1CNY0"/>
<accession>A0A0D3HY85</accession>
<evidence type="ECO:0000256" key="2">
    <source>
        <dbReference type="ARBA" id="ARBA00022605"/>
    </source>
</evidence>
<evidence type="ECO:0000256" key="7">
    <source>
        <dbReference type="ARBA" id="ARBA00023154"/>
    </source>
</evidence>
<name>A0A0D3HY85_EMIH1</name>
<dbReference type="InterPro" id="IPR022663">
    <property type="entry name" value="DapB_C"/>
</dbReference>
<keyword evidence="6" id="KW-0520">NAD</keyword>
<dbReference type="EC" id="1.17.1.8" evidence="9"/>
<keyword evidence="7" id="KW-0457">Lysine biosynthesis</keyword>
<evidence type="ECO:0000259" key="12">
    <source>
        <dbReference type="Pfam" id="PF01113"/>
    </source>
</evidence>
<dbReference type="PaxDb" id="2903-EOD03970"/>
<dbReference type="Pfam" id="PF05173">
    <property type="entry name" value="DapB_C"/>
    <property type="match status" value="1"/>
</dbReference>
<evidence type="ECO:0000256" key="9">
    <source>
        <dbReference type="ARBA" id="ARBA00038983"/>
    </source>
</evidence>
<dbReference type="PIRSF" id="PIRSF000161">
    <property type="entry name" value="DHPR"/>
    <property type="match status" value="1"/>
</dbReference>
<evidence type="ECO:0000256" key="3">
    <source>
        <dbReference type="ARBA" id="ARBA00022857"/>
    </source>
</evidence>
<protein>
    <recommendedName>
        <fullName evidence="9">4-hydroxy-tetrahydrodipicolinate reductase</fullName>
        <ecNumber evidence="9">1.17.1.8</ecNumber>
    </recommendedName>
</protein>
<dbReference type="Pfam" id="PF01113">
    <property type="entry name" value="DapB_N"/>
    <property type="match status" value="1"/>
</dbReference>
<proteinExistence type="inferred from homology"/>
<dbReference type="GO" id="GO:0008839">
    <property type="term" value="F:4-hydroxy-tetrahydrodipicolinate reductase"/>
    <property type="evidence" value="ECO:0007669"/>
    <property type="project" value="UniProtKB-EC"/>
</dbReference>
<keyword evidence="2" id="KW-0028">Amino-acid biosynthesis</keyword>
<keyword evidence="3" id="KW-0521">NADP</keyword>
<dbReference type="HOGENOM" id="CLU_067216_0_0_1"/>
<evidence type="ECO:0000256" key="5">
    <source>
        <dbReference type="ARBA" id="ARBA00023002"/>
    </source>
</evidence>
<dbReference type="PANTHER" id="PTHR20836">
    <property type="entry name" value="DIHYDRODIPICOLINATE REDUCTASE"/>
    <property type="match status" value="1"/>
</dbReference>
<dbReference type="KEGG" id="ehx:EMIHUDRAFT_631974"/>